<proteinExistence type="predicted"/>
<dbReference type="AlphaFoldDB" id="A0A4Q9LYY3"/>
<reference evidence="1 2" key="1">
    <citation type="submission" date="2017-12" db="EMBL/GenBank/DDBJ databases">
        <authorList>
            <person name="Pombert J.-F."/>
            <person name="Haag K.L."/>
            <person name="Ebert D."/>
        </authorList>
    </citation>
    <scope>NUCLEOTIDE SEQUENCE [LARGE SCALE GENOMIC DNA]</scope>
    <source>
        <strain evidence="1">IL-G-3</strain>
    </source>
</reference>
<dbReference type="VEuPathDB" id="MicrosporidiaDB:CWI38_0260p0010"/>
<dbReference type="Proteomes" id="UP000292282">
    <property type="component" value="Unassembled WGS sequence"/>
</dbReference>
<evidence type="ECO:0000313" key="1">
    <source>
        <dbReference type="EMBL" id="TBU17977.1"/>
    </source>
</evidence>
<protein>
    <submittedName>
        <fullName evidence="1">Uncharacterized protein</fullName>
    </submittedName>
</protein>
<keyword evidence="2" id="KW-1185">Reference proteome</keyword>
<name>A0A4Q9LYY3_9MICR</name>
<organism evidence="1 2">
    <name type="scientific">Hamiltosporidium tvaerminnensis</name>
    <dbReference type="NCBI Taxonomy" id="1176355"/>
    <lineage>
        <taxon>Eukaryota</taxon>
        <taxon>Fungi</taxon>
        <taxon>Fungi incertae sedis</taxon>
        <taxon>Microsporidia</taxon>
        <taxon>Dubosqiidae</taxon>
        <taxon>Hamiltosporidium</taxon>
    </lineage>
</organism>
<gene>
    <name evidence="1" type="ORF">CWI38_0260p0010</name>
</gene>
<comment type="caution">
    <text evidence="1">The sequence shown here is derived from an EMBL/GenBank/DDBJ whole genome shotgun (WGS) entry which is preliminary data.</text>
</comment>
<dbReference type="EMBL" id="PITK01000260">
    <property type="protein sequence ID" value="TBU17977.1"/>
    <property type="molecule type" value="Genomic_DNA"/>
</dbReference>
<evidence type="ECO:0000313" key="2">
    <source>
        <dbReference type="Proteomes" id="UP000292282"/>
    </source>
</evidence>
<accession>A0A4Q9LYY3</accession>
<sequence length="54" mass="6352">MADRRELLACKASRGSLIVSKITPPSFCYSFFFLSKQRIIIQNYYNLSRKNFQT</sequence>